<keyword evidence="7 8" id="KW-0472">Membrane</keyword>
<proteinExistence type="predicted"/>
<dbReference type="EMBL" id="QFFJ01000002">
    <property type="protein sequence ID" value="RBL88841.1"/>
    <property type="molecule type" value="Genomic_DNA"/>
</dbReference>
<sequence length="501" mass="57700">MRKPGANNTFIAYISANKWLALAICVVTVLRLSFIELMGLMPQDAYYYFYGQHLALSYFDHPPAIAYILRLFTTVLGRHAYVIKLADTVVTACMLLAFYRLATCFLSRRRAWNAWLLLYSTLMVTLLSLVSTPDVPLMLCWCLSLIALYKALFESNRMAWIWAGIAMGLAFDSKYTGILLPAGGVLFLLLSSRHRHYLWSPWLLLAVAFFFLTISPVVIWNVEHQFASFRFQSSGRVSGVEVHLLDFFGVIGHQAAVLIPVLLGALFYYLYKAFRKYRLHIGQVPVKQLFLHCFFLPLFLVFLLISPIYWVKINWMMPAYITGIIWVSTWMGMKFIRWQWMVSLVIHLVLAVEIIFYPAPIHSDDTMIGWEGLGKAVKTLHKAYPDDFIFSADDYKTSAMLNFYLGEMVYSRNVIGQPALQFDYIGTDLRRLEGRNAIFINSLTDVNDDSDERLFVAELRPFFVSVELLPPIVVKMQGRVVRKFLVYRCMDYRPPTAEIAK</sequence>
<feature type="transmembrane region" description="Helical" evidence="8">
    <location>
        <begin position="111"/>
        <end position="130"/>
    </location>
</feature>
<keyword evidence="2" id="KW-1003">Cell membrane</keyword>
<feature type="transmembrane region" description="Helical" evidence="8">
    <location>
        <begin position="20"/>
        <end position="41"/>
    </location>
</feature>
<evidence type="ECO:0000313" key="11">
    <source>
        <dbReference type="Proteomes" id="UP000253410"/>
    </source>
</evidence>
<name>A0A365XS40_9BACT</name>
<feature type="transmembrane region" description="Helical" evidence="8">
    <location>
        <begin position="340"/>
        <end position="359"/>
    </location>
</feature>
<gene>
    <name evidence="10" type="ORF">DF182_20005</name>
</gene>
<evidence type="ECO:0000256" key="4">
    <source>
        <dbReference type="ARBA" id="ARBA00022679"/>
    </source>
</evidence>
<feature type="transmembrane region" description="Helical" evidence="8">
    <location>
        <begin position="81"/>
        <end position="99"/>
    </location>
</feature>
<dbReference type="AlphaFoldDB" id="A0A365XS40"/>
<dbReference type="GO" id="GO:0005886">
    <property type="term" value="C:plasma membrane"/>
    <property type="evidence" value="ECO:0007669"/>
    <property type="project" value="UniProtKB-SubCell"/>
</dbReference>
<evidence type="ECO:0000259" key="9">
    <source>
        <dbReference type="Pfam" id="PF13231"/>
    </source>
</evidence>
<dbReference type="Pfam" id="PF13231">
    <property type="entry name" value="PMT_2"/>
    <property type="match status" value="1"/>
</dbReference>
<protein>
    <recommendedName>
        <fullName evidence="9">Glycosyltransferase RgtA/B/C/D-like domain-containing protein</fullName>
    </recommendedName>
</protein>
<dbReference type="OrthoDB" id="9813729at2"/>
<dbReference type="PANTHER" id="PTHR33908:SF11">
    <property type="entry name" value="MEMBRANE PROTEIN"/>
    <property type="match status" value="1"/>
</dbReference>
<keyword evidence="11" id="KW-1185">Reference proteome</keyword>
<comment type="subcellular location">
    <subcellularLocation>
        <location evidence="1">Cell membrane</location>
        <topology evidence="1">Multi-pass membrane protein</topology>
    </subcellularLocation>
</comment>
<feature type="transmembrane region" description="Helical" evidence="8">
    <location>
        <begin position="315"/>
        <end position="333"/>
    </location>
</feature>
<dbReference type="RefSeq" id="WP_113617583.1">
    <property type="nucleotide sequence ID" value="NZ_QFFJ01000002.1"/>
</dbReference>
<accession>A0A365XS40</accession>
<evidence type="ECO:0000256" key="8">
    <source>
        <dbReference type="SAM" id="Phobius"/>
    </source>
</evidence>
<evidence type="ECO:0000256" key="1">
    <source>
        <dbReference type="ARBA" id="ARBA00004651"/>
    </source>
</evidence>
<comment type="caution">
    <text evidence="10">The sequence shown here is derived from an EMBL/GenBank/DDBJ whole genome shotgun (WGS) entry which is preliminary data.</text>
</comment>
<feature type="domain" description="Glycosyltransferase RgtA/B/C/D-like" evidence="9">
    <location>
        <begin position="60"/>
        <end position="220"/>
    </location>
</feature>
<evidence type="ECO:0000256" key="2">
    <source>
        <dbReference type="ARBA" id="ARBA00022475"/>
    </source>
</evidence>
<dbReference type="GO" id="GO:0009103">
    <property type="term" value="P:lipopolysaccharide biosynthetic process"/>
    <property type="evidence" value="ECO:0007669"/>
    <property type="project" value="UniProtKB-ARBA"/>
</dbReference>
<keyword evidence="5 8" id="KW-0812">Transmembrane</keyword>
<keyword evidence="4" id="KW-0808">Transferase</keyword>
<feature type="transmembrane region" description="Helical" evidence="8">
    <location>
        <begin position="159"/>
        <end position="190"/>
    </location>
</feature>
<feature type="transmembrane region" description="Helical" evidence="8">
    <location>
        <begin position="289"/>
        <end position="309"/>
    </location>
</feature>
<feature type="transmembrane region" description="Helical" evidence="8">
    <location>
        <begin position="202"/>
        <end position="222"/>
    </location>
</feature>
<dbReference type="PANTHER" id="PTHR33908">
    <property type="entry name" value="MANNOSYLTRANSFERASE YKCB-RELATED"/>
    <property type="match status" value="1"/>
</dbReference>
<evidence type="ECO:0000256" key="7">
    <source>
        <dbReference type="ARBA" id="ARBA00023136"/>
    </source>
</evidence>
<evidence type="ECO:0000313" key="10">
    <source>
        <dbReference type="EMBL" id="RBL88841.1"/>
    </source>
</evidence>
<dbReference type="Proteomes" id="UP000253410">
    <property type="component" value="Unassembled WGS sequence"/>
</dbReference>
<evidence type="ECO:0000256" key="3">
    <source>
        <dbReference type="ARBA" id="ARBA00022676"/>
    </source>
</evidence>
<feature type="transmembrane region" description="Helical" evidence="8">
    <location>
        <begin position="242"/>
        <end position="269"/>
    </location>
</feature>
<evidence type="ECO:0000256" key="5">
    <source>
        <dbReference type="ARBA" id="ARBA00022692"/>
    </source>
</evidence>
<evidence type="ECO:0000256" key="6">
    <source>
        <dbReference type="ARBA" id="ARBA00022989"/>
    </source>
</evidence>
<dbReference type="GO" id="GO:0016763">
    <property type="term" value="F:pentosyltransferase activity"/>
    <property type="evidence" value="ECO:0007669"/>
    <property type="project" value="TreeGrafter"/>
</dbReference>
<reference evidence="10 11" key="1">
    <citation type="submission" date="2018-05" db="EMBL/GenBank/DDBJ databases">
        <title>Chitinophaga sp. K3CV102501T nov., isolated from isolated from a monsoon evergreen broad-leaved forest soil.</title>
        <authorList>
            <person name="Lv Y."/>
        </authorList>
    </citation>
    <scope>NUCLEOTIDE SEQUENCE [LARGE SCALE GENOMIC DNA]</scope>
    <source>
        <strain evidence="10 11">GDMCC 1.1325</strain>
    </source>
</reference>
<keyword evidence="6 8" id="KW-1133">Transmembrane helix</keyword>
<keyword evidence="3" id="KW-0328">Glycosyltransferase</keyword>
<dbReference type="InterPro" id="IPR038731">
    <property type="entry name" value="RgtA/B/C-like"/>
</dbReference>
<dbReference type="InterPro" id="IPR050297">
    <property type="entry name" value="LipidA_mod_glycosyltrf_83"/>
</dbReference>
<organism evidence="10 11">
    <name type="scientific">Chitinophaga flava</name>
    <dbReference type="NCBI Taxonomy" id="2259036"/>
    <lineage>
        <taxon>Bacteria</taxon>
        <taxon>Pseudomonadati</taxon>
        <taxon>Bacteroidota</taxon>
        <taxon>Chitinophagia</taxon>
        <taxon>Chitinophagales</taxon>
        <taxon>Chitinophagaceae</taxon>
        <taxon>Chitinophaga</taxon>
    </lineage>
</organism>